<reference evidence="1 2" key="1">
    <citation type="submission" date="2018-04" db="EMBL/GenBank/DDBJ databases">
        <title>The genome sequence of Caulobacter sp. 744.</title>
        <authorList>
            <person name="Gao J."/>
            <person name="Sun J."/>
        </authorList>
    </citation>
    <scope>NUCLEOTIDE SEQUENCE [LARGE SCALE GENOMIC DNA]</scope>
    <source>
        <strain evidence="1 2">774</strain>
    </source>
</reference>
<accession>A0A2T9JJD9</accession>
<organism evidence="1 2">
    <name type="scientific">Caulobacter endophyticus</name>
    <dbReference type="NCBI Taxonomy" id="2172652"/>
    <lineage>
        <taxon>Bacteria</taxon>
        <taxon>Pseudomonadati</taxon>
        <taxon>Pseudomonadota</taxon>
        <taxon>Alphaproteobacteria</taxon>
        <taxon>Caulobacterales</taxon>
        <taxon>Caulobacteraceae</taxon>
        <taxon>Caulobacter</taxon>
    </lineage>
</organism>
<dbReference type="RefSeq" id="WP_109102636.1">
    <property type="nucleotide sequence ID" value="NZ_QDKQ01000067.1"/>
</dbReference>
<dbReference type="EMBL" id="QDKQ01000067">
    <property type="protein sequence ID" value="PVM83802.1"/>
    <property type="molecule type" value="Genomic_DNA"/>
</dbReference>
<dbReference type="OrthoDB" id="9150129at2"/>
<dbReference type="Proteomes" id="UP000245073">
    <property type="component" value="Unassembled WGS sequence"/>
</dbReference>
<gene>
    <name evidence="1" type="ORF">DDF67_20235</name>
</gene>
<proteinExistence type="predicted"/>
<sequence>MIRISEDQWRALAAACGPPVATIVLESLRENHADLIDGLDRVSLDDMIANALARAGRHRLSEIEDLVLFAELSFAIAPNFDEQPEIARLLRDHARRPGLVMGAVVDAASEAAWERAERDYDPRAWFSEEAGGGR</sequence>
<protein>
    <submittedName>
        <fullName evidence="1">Uncharacterized protein</fullName>
    </submittedName>
</protein>
<name>A0A2T9JJD9_9CAUL</name>
<dbReference type="AlphaFoldDB" id="A0A2T9JJD9"/>
<evidence type="ECO:0000313" key="1">
    <source>
        <dbReference type="EMBL" id="PVM83802.1"/>
    </source>
</evidence>
<evidence type="ECO:0000313" key="2">
    <source>
        <dbReference type="Proteomes" id="UP000245073"/>
    </source>
</evidence>
<comment type="caution">
    <text evidence="1">The sequence shown here is derived from an EMBL/GenBank/DDBJ whole genome shotgun (WGS) entry which is preliminary data.</text>
</comment>
<keyword evidence="2" id="KW-1185">Reference proteome</keyword>